<evidence type="ECO:0000313" key="2">
    <source>
        <dbReference type="Proteomes" id="UP000006177"/>
    </source>
</evidence>
<reference evidence="1 2" key="1">
    <citation type="journal article" date="2011" name="J. Microbiol.">
        <title>Complete genome of Leptospirillum ferriphilum ML-04 provides insight into its physiology and environmental adaptation.</title>
        <authorList>
            <person name="Mi S."/>
            <person name="Song J."/>
            <person name="Lin J."/>
            <person name="Che Y."/>
            <person name="Zheng H."/>
            <person name="Lin J."/>
        </authorList>
    </citation>
    <scope>NUCLEOTIDE SEQUENCE [LARGE SCALE GENOMIC DNA]</scope>
    <source>
        <strain evidence="1 2">ML-04</strain>
    </source>
</reference>
<organism evidence="1 2">
    <name type="scientific">Leptospirillum ferriphilum (strain ML-04)</name>
    <dbReference type="NCBI Taxonomy" id="1048260"/>
    <lineage>
        <taxon>Bacteria</taxon>
        <taxon>Pseudomonadati</taxon>
        <taxon>Nitrospirota</taxon>
        <taxon>Nitrospiria</taxon>
        <taxon>Nitrospirales</taxon>
        <taxon>Nitrospiraceae</taxon>
        <taxon>Leptospirillum</taxon>
    </lineage>
</organism>
<dbReference type="HOGENOM" id="CLU_3345332_0_0_0"/>
<dbReference type="EMBL" id="CP002919">
    <property type="protein sequence ID" value="AFS53013.1"/>
    <property type="molecule type" value="Genomic_DNA"/>
</dbReference>
<name>J9ZAS3_LEPFM</name>
<dbReference type="KEGG" id="lfi:LFML04_0779"/>
<dbReference type="Proteomes" id="UP000006177">
    <property type="component" value="Chromosome"/>
</dbReference>
<accession>J9ZAS3</accession>
<sequence length="37" mass="4056">MLSDSASCKLFLSGLASFIKMNPPKEKVALRSHSTLF</sequence>
<proteinExistence type="predicted"/>
<dbReference type="AlphaFoldDB" id="J9ZAS3"/>
<gene>
    <name evidence="1" type="ordered locus">LFML04_0779</name>
</gene>
<dbReference type="STRING" id="1048260.LFML04_0779"/>
<protein>
    <submittedName>
        <fullName evidence="1">Uncharacterized protein</fullName>
    </submittedName>
</protein>
<evidence type="ECO:0000313" key="1">
    <source>
        <dbReference type="EMBL" id="AFS53013.1"/>
    </source>
</evidence>
<dbReference type="PATRIC" id="fig|1048260.3.peg.848"/>